<dbReference type="Pfam" id="PF13679">
    <property type="entry name" value="Methyltransf_32"/>
    <property type="match status" value="1"/>
</dbReference>
<proteinExistence type="predicted"/>
<sequence length="552" mass="60443">MAQTAADHLDSLVNFLSDPLVSSLFASHPNDLGTASFQPPGEWDSWWSWAAGGTHSEEDSDGGELWTRLIQYYDFCRSSDTSASATMVDEIERLPVPFQGIPPSLRSLIGTASHLAVKREPGHVIYPPSSDDMSQLHVRQKDRPGDGMHSVSANALRGMSPKKAHEVVQMSSFIGELLGNCSALSDVDHVVDVGAGQGYLSRALRDELGLHVLALDYSDIQTQGAAKRDTPTKQKRRAAPGGSEESTSISRQTGHHADTGRSQDGNEEVKTQRGSLTYVTAKIDADTLRQSTRAWVESDGTVVDRRPSEEQTGRGPKPVLFVALHACGSLTPDILRAFAGQPSAKVCWTPRAAVVVGCCYNMLRAEDFPLSHALRSRVALNPNHLQLAAQLPAQWMRSEDTLRDARLALRKVVWRALIQDVLQPPHPNPSSGDPGSGSAEAAGKQRLGRLNDSAYADWETFADRVRTRLGMREGSLVRADRATERRIEVFHTLRCIVGPVIESLIMLDRAVWLEEELQGTGFRVELVNLFDQASGSGRNVAVVILPDDRTRW</sequence>
<dbReference type="Proteomes" id="UP000193067">
    <property type="component" value="Unassembled WGS sequence"/>
</dbReference>
<dbReference type="PANTHER" id="PTHR12496:SF0">
    <property type="entry name" value="METHYLTRANSFERASE DOMAIN-CONTAINING PROTEIN"/>
    <property type="match status" value="1"/>
</dbReference>
<dbReference type="EMBL" id="KZ084105">
    <property type="protein sequence ID" value="OSD02416.1"/>
    <property type="molecule type" value="Genomic_DNA"/>
</dbReference>
<feature type="region of interest" description="Disordered" evidence="1">
    <location>
        <begin position="222"/>
        <end position="273"/>
    </location>
</feature>
<organism evidence="3 4">
    <name type="scientific">Trametes coccinea (strain BRFM310)</name>
    <name type="common">Pycnoporus coccineus</name>
    <dbReference type="NCBI Taxonomy" id="1353009"/>
    <lineage>
        <taxon>Eukaryota</taxon>
        <taxon>Fungi</taxon>
        <taxon>Dikarya</taxon>
        <taxon>Basidiomycota</taxon>
        <taxon>Agaricomycotina</taxon>
        <taxon>Agaricomycetes</taxon>
        <taxon>Polyporales</taxon>
        <taxon>Polyporaceae</taxon>
        <taxon>Trametes</taxon>
    </lineage>
</organism>
<feature type="domain" description="Methyltransferase" evidence="2">
    <location>
        <begin position="162"/>
        <end position="365"/>
    </location>
</feature>
<dbReference type="InterPro" id="IPR025714">
    <property type="entry name" value="Methyltranfer_dom"/>
</dbReference>
<evidence type="ECO:0000313" key="3">
    <source>
        <dbReference type="EMBL" id="OSD02416.1"/>
    </source>
</evidence>
<dbReference type="InterPro" id="IPR029063">
    <property type="entry name" value="SAM-dependent_MTases_sf"/>
</dbReference>
<dbReference type="AlphaFoldDB" id="A0A1Y2IMS6"/>
<dbReference type="PANTHER" id="PTHR12496">
    <property type="entry name" value="CGI-41 METHYLTRANSFERASE"/>
    <property type="match status" value="1"/>
</dbReference>
<dbReference type="CDD" id="cd02440">
    <property type="entry name" value="AdoMet_MTases"/>
    <property type="match status" value="1"/>
</dbReference>
<reference evidence="3 4" key="1">
    <citation type="journal article" date="2015" name="Biotechnol. Biofuels">
        <title>Enhanced degradation of softwood versus hardwood by the white-rot fungus Pycnoporus coccineus.</title>
        <authorList>
            <person name="Couturier M."/>
            <person name="Navarro D."/>
            <person name="Chevret D."/>
            <person name="Henrissat B."/>
            <person name="Piumi F."/>
            <person name="Ruiz-Duenas F.J."/>
            <person name="Martinez A.T."/>
            <person name="Grigoriev I.V."/>
            <person name="Riley R."/>
            <person name="Lipzen A."/>
            <person name="Berrin J.G."/>
            <person name="Master E.R."/>
            <person name="Rosso M.N."/>
        </authorList>
    </citation>
    <scope>NUCLEOTIDE SEQUENCE [LARGE SCALE GENOMIC DNA]</scope>
    <source>
        <strain evidence="3 4">BRFM310</strain>
    </source>
</reference>
<evidence type="ECO:0000259" key="2">
    <source>
        <dbReference type="Pfam" id="PF13679"/>
    </source>
</evidence>
<dbReference type="OrthoDB" id="10258156at2759"/>
<dbReference type="SUPFAM" id="SSF53335">
    <property type="entry name" value="S-adenosyl-L-methionine-dependent methyltransferases"/>
    <property type="match status" value="1"/>
</dbReference>
<name>A0A1Y2IMS6_TRAC3</name>
<evidence type="ECO:0000256" key="1">
    <source>
        <dbReference type="SAM" id="MobiDB-lite"/>
    </source>
</evidence>
<feature type="region of interest" description="Disordered" evidence="1">
    <location>
        <begin position="423"/>
        <end position="443"/>
    </location>
</feature>
<evidence type="ECO:0000313" key="4">
    <source>
        <dbReference type="Proteomes" id="UP000193067"/>
    </source>
</evidence>
<keyword evidence="4" id="KW-1185">Reference proteome</keyword>
<dbReference type="InterPro" id="IPR052220">
    <property type="entry name" value="METTL25"/>
</dbReference>
<gene>
    <name evidence="3" type="ORF">PYCCODRAFT_1435416</name>
</gene>
<protein>
    <recommendedName>
        <fullName evidence="2">Methyltransferase domain-containing protein</fullName>
    </recommendedName>
</protein>
<dbReference type="STRING" id="1353009.A0A1Y2IMS6"/>
<dbReference type="Gene3D" id="3.40.50.150">
    <property type="entry name" value="Vaccinia Virus protein VP39"/>
    <property type="match status" value="1"/>
</dbReference>
<feature type="compositionally biased region" description="Low complexity" evidence="1">
    <location>
        <begin position="429"/>
        <end position="442"/>
    </location>
</feature>
<accession>A0A1Y2IMS6</accession>